<dbReference type="InterPro" id="IPR029063">
    <property type="entry name" value="SAM-dependent_MTases_sf"/>
</dbReference>
<organism evidence="2 3">
    <name type="scientific">Prauserella flavalba</name>
    <dbReference type="NCBI Taxonomy" id="1477506"/>
    <lineage>
        <taxon>Bacteria</taxon>
        <taxon>Bacillati</taxon>
        <taxon>Actinomycetota</taxon>
        <taxon>Actinomycetes</taxon>
        <taxon>Pseudonocardiales</taxon>
        <taxon>Pseudonocardiaceae</taxon>
        <taxon>Prauserella</taxon>
    </lineage>
</organism>
<keyword evidence="2" id="KW-0489">Methyltransferase</keyword>
<protein>
    <submittedName>
        <fullName evidence="2">Polyketide biosynthesis methyltransferase</fullName>
    </submittedName>
</protein>
<keyword evidence="3" id="KW-1185">Reference proteome</keyword>
<evidence type="ECO:0000256" key="1">
    <source>
        <dbReference type="SAM" id="MobiDB-lite"/>
    </source>
</evidence>
<dbReference type="AlphaFoldDB" id="A0A318LUW2"/>
<sequence>MRLNEAERLGESVNKVSVGRVYDYLLGGVHNYAVDQQFAEEQLKRLPEMRNFARSNRAFLGRAVRFAVDQGVRQFVDIGSGLPTQGNVHEVAEEAAPGECSVVYIDNEPIAQAHAHILLERTADPERHRALDADFFDGPKLWERVLETGVIDPERPIALLAVALLHFMPPETEPERLLAYYRDQLAPGSFVALSHIHVPPEDAETLAAAEKVIDSYRRQANSVARPRPREDIAAFFEGLELVEPGLVWVPEWRPDGDDPYQNEPARSRGLAGVGRKA</sequence>
<proteinExistence type="predicted"/>
<comment type="caution">
    <text evidence="2">The sequence shown here is derived from an EMBL/GenBank/DDBJ whole genome shotgun (WGS) entry which is preliminary data.</text>
</comment>
<reference evidence="2 3" key="1">
    <citation type="submission" date="2016-07" db="EMBL/GenBank/DDBJ databases">
        <title>Draft genome sequence of Prauserella sp. YIM 121212, isolated from alkaline soil.</title>
        <authorList>
            <person name="Ruckert C."/>
            <person name="Albersmeier A."/>
            <person name="Jiang C.-L."/>
            <person name="Jiang Y."/>
            <person name="Kalinowski J."/>
            <person name="Schneider O."/>
            <person name="Winkler A."/>
            <person name="Zotchev S.B."/>
        </authorList>
    </citation>
    <scope>NUCLEOTIDE SEQUENCE [LARGE SCALE GENOMIC DNA]</scope>
    <source>
        <strain evidence="2 3">YIM 121212</strain>
    </source>
</reference>
<accession>A0A318LUW2</accession>
<dbReference type="EMBL" id="MASU01000005">
    <property type="protein sequence ID" value="PXY36197.1"/>
    <property type="molecule type" value="Genomic_DNA"/>
</dbReference>
<evidence type="ECO:0000313" key="2">
    <source>
        <dbReference type="EMBL" id="PXY36197.1"/>
    </source>
</evidence>
<dbReference type="Gene3D" id="3.40.50.150">
    <property type="entry name" value="Vaccinia Virus protein VP39"/>
    <property type="match status" value="1"/>
</dbReference>
<keyword evidence="2" id="KW-0808">Transferase</keyword>
<name>A0A318LUW2_9PSEU</name>
<dbReference type="OrthoDB" id="3630902at2"/>
<dbReference type="GO" id="GO:0032259">
    <property type="term" value="P:methylation"/>
    <property type="evidence" value="ECO:0007669"/>
    <property type="project" value="UniProtKB-KW"/>
</dbReference>
<dbReference type="Proteomes" id="UP000247892">
    <property type="component" value="Unassembled WGS sequence"/>
</dbReference>
<evidence type="ECO:0000313" key="3">
    <source>
        <dbReference type="Proteomes" id="UP000247892"/>
    </source>
</evidence>
<dbReference type="SUPFAM" id="SSF53335">
    <property type="entry name" value="S-adenosyl-L-methionine-dependent methyltransferases"/>
    <property type="match status" value="1"/>
</dbReference>
<feature type="region of interest" description="Disordered" evidence="1">
    <location>
        <begin position="253"/>
        <end position="277"/>
    </location>
</feature>
<dbReference type="Pfam" id="PF04672">
    <property type="entry name" value="Methyltransf_19"/>
    <property type="match status" value="1"/>
</dbReference>
<dbReference type="GO" id="GO:0008168">
    <property type="term" value="F:methyltransferase activity"/>
    <property type="evidence" value="ECO:0007669"/>
    <property type="project" value="UniProtKB-KW"/>
</dbReference>
<gene>
    <name evidence="2" type="ORF">BA062_12225</name>
</gene>
<dbReference type="PIRSF" id="PIRSF017393">
    <property type="entry name" value="MTase_SAV2177"/>
    <property type="match status" value="1"/>
</dbReference>
<dbReference type="InterPro" id="IPR006764">
    <property type="entry name" value="SAM_dep_MeTrfase_SAV2177_type"/>
</dbReference>
<dbReference type="RefSeq" id="WP_110336197.1">
    <property type="nucleotide sequence ID" value="NZ_MASU01000005.1"/>
</dbReference>